<organism evidence="1 2">
    <name type="scientific">Nonlabens marinus S1-08</name>
    <dbReference type="NCBI Taxonomy" id="1454201"/>
    <lineage>
        <taxon>Bacteria</taxon>
        <taxon>Pseudomonadati</taxon>
        <taxon>Bacteroidota</taxon>
        <taxon>Flavobacteriia</taxon>
        <taxon>Flavobacteriales</taxon>
        <taxon>Flavobacteriaceae</taxon>
        <taxon>Nonlabens</taxon>
    </lineage>
</organism>
<dbReference type="KEGG" id="nmf:NMS_0085"/>
<dbReference type="Proteomes" id="UP000031760">
    <property type="component" value="Chromosome"/>
</dbReference>
<dbReference type="EMBL" id="AP014548">
    <property type="protein sequence ID" value="BAO54094.1"/>
    <property type="molecule type" value="Genomic_DNA"/>
</dbReference>
<keyword evidence="2" id="KW-1185">Reference proteome</keyword>
<reference evidence="1 2" key="1">
    <citation type="journal article" date="2014" name="Proc. Natl. Acad. Sci. U.S.A.">
        <title>Functional characterization of flavobacteria rhodopsins reveals a unique class of light-driven chloride pump in bacteria.</title>
        <authorList>
            <person name="Yoshizawa S."/>
            <person name="Kumagai Y."/>
            <person name="Kim H."/>
            <person name="Ogura Y."/>
            <person name="Hayashi T."/>
            <person name="Iwasaki W."/>
            <person name="DeLong E.F."/>
            <person name="Kogure K."/>
        </authorList>
    </citation>
    <scope>NUCLEOTIDE SEQUENCE [LARGE SCALE GENOMIC DNA]</scope>
    <source>
        <strain evidence="1 2">S1-08</strain>
    </source>
</reference>
<evidence type="ECO:0000313" key="2">
    <source>
        <dbReference type="Proteomes" id="UP000031760"/>
    </source>
</evidence>
<sequence length="37" mass="4059">MVEVHPNAGAIELTGCFALEMDFFNLVAFAKANFKLV</sequence>
<proteinExistence type="predicted"/>
<dbReference type="STRING" id="1454201.NMS_0085"/>
<evidence type="ECO:0000313" key="1">
    <source>
        <dbReference type="EMBL" id="BAO54094.1"/>
    </source>
</evidence>
<gene>
    <name evidence="1" type="ORF">NMS_0085</name>
</gene>
<dbReference type="HOGENOM" id="CLU_3346584_0_0_10"/>
<protein>
    <submittedName>
        <fullName evidence="1">Uncharacterized protein</fullName>
    </submittedName>
</protein>
<name>W8VMW6_9FLAO</name>
<dbReference type="AlphaFoldDB" id="W8VMW6"/>
<accession>W8VMW6</accession>